<dbReference type="EMBL" id="CAJVCH010537177">
    <property type="protein sequence ID" value="CAG7825680.1"/>
    <property type="molecule type" value="Genomic_DNA"/>
</dbReference>
<evidence type="ECO:0000256" key="1">
    <source>
        <dbReference type="ARBA" id="ARBA00004123"/>
    </source>
</evidence>
<dbReference type="Proteomes" id="UP000708208">
    <property type="component" value="Unassembled WGS sequence"/>
</dbReference>
<evidence type="ECO:0000256" key="4">
    <source>
        <dbReference type="ARBA" id="ARBA00022833"/>
    </source>
</evidence>
<dbReference type="GO" id="GO:0008270">
    <property type="term" value="F:zinc ion binding"/>
    <property type="evidence" value="ECO:0007669"/>
    <property type="project" value="UniProtKB-KW"/>
</dbReference>
<accession>A0A8J2LNK9</accession>
<evidence type="ECO:0000256" key="5">
    <source>
        <dbReference type="ARBA" id="ARBA00023242"/>
    </source>
</evidence>
<organism evidence="9 10">
    <name type="scientific">Allacma fusca</name>
    <dbReference type="NCBI Taxonomy" id="39272"/>
    <lineage>
        <taxon>Eukaryota</taxon>
        <taxon>Metazoa</taxon>
        <taxon>Ecdysozoa</taxon>
        <taxon>Arthropoda</taxon>
        <taxon>Hexapoda</taxon>
        <taxon>Collembola</taxon>
        <taxon>Symphypleona</taxon>
        <taxon>Sminthuridae</taxon>
        <taxon>Allacma</taxon>
    </lineage>
</organism>
<comment type="subcellular location">
    <subcellularLocation>
        <location evidence="1">Nucleus</location>
    </subcellularLocation>
</comment>
<comment type="caution">
    <text evidence="9">The sequence shown here is derived from an EMBL/GenBank/DDBJ whole genome shotgun (WGS) entry which is preliminary data.</text>
</comment>
<dbReference type="Pfam" id="PF08600">
    <property type="entry name" value="NuBaID_C"/>
    <property type="match status" value="1"/>
</dbReference>
<keyword evidence="10" id="KW-1185">Reference proteome</keyword>
<evidence type="ECO:0000256" key="6">
    <source>
        <dbReference type="ARBA" id="ARBA00044931"/>
    </source>
</evidence>
<proteinExistence type="predicted"/>
<dbReference type="PANTHER" id="PTHR15835">
    <property type="entry name" value="NUCLEAR-INTERACTING PARTNER OF ALK"/>
    <property type="match status" value="1"/>
</dbReference>
<dbReference type="InterPro" id="IPR013909">
    <property type="entry name" value="NuBaID_C"/>
</dbReference>
<evidence type="ECO:0000259" key="8">
    <source>
        <dbReference type="Pfam" id="PF08600"/>
    </source>
</evidence>
<evidence type="ECO:0000256" key="3">
    <source>
        <dbReference type="ARBA" id="ARBA00022771"/>
    </source>
</evidence>
<dbReference type="PANTHER" id="PTHR15835:SF6">
    <property type="entry name" value="ZINC FINGER C3HC-TYPE PROTEIN 1"/>
    <property type="match status" value="1"/>
</dbReference>
<evidence type="ECO:0000259" key="7">
    <source>
        <dbReference type="Pfam" id="PF07967"/>
    </source>
</evidence>
<protein>
    <recommendedName>
        <fullName evidence="11">Nuclear-interacting partner of ALK</fullName>
    </recommendedName>
</protein>
<name>A0A8J2LNK9_9HEXA</name>
<dbReference type="AlphaFoldDB" id="A0A8J2LNK9"/>
<keyword evidence="4" id="KW-0862">Zinc</keyword>
<reference evidence="9" key="1">
    <citation type="submission" date="2021-06" db="EMBL/GenBank/DDBJ databases">
        <authorList>
            <person name="Hodson N. C."/>
            <person name="Mongue J. A."/>
            <person name="Jaron S. K."/>
        </authorList>
    </citation>
    <scope>NUCLEOTIDE SEQUENCE</scope>
</reference>
<gene>
    <name evidence="9" type="ORF">AFUS01_LOCUS35779</name>
</gene>
<feature type="domain" description="C3HC-type" evidence="7">
    <location>
        <begin position="92"/>
        <end position="187"/>
    </location>
</feature>
<dbReference type="Pfam" id="PF07967">
    <property type="entry name" value="zf-C3HC"/>
    <property type="match status" value="1"/>
</dbReference>
<feature type="domain" description="NuBaID C-terminal" evidence="8">
    <location>
        <begin position="266"/>
        <end position="356"/>
    </location>
</feature>
<comment type="function">
    <text evidence="6">Required for proper positioning of a substantial amount of TPR at the nuclear basket (NB) through interaction with TPR.</text>
</comment>
<evidence type="ECO:0000256" key="2">
    <source>
        <dbReference type="ARBA" id="ARBA00022723"/>
    </source>
</evidence>
<evidence type="ECO:0000313" key="10">
    <source>
        <dbReference type="Proteomes" id="UP000708208"/>
    </source>
</evidence>
<dbReference type="InterPro" id="IPR012935">
    <property type="entry name" value="NuBaID_N"/>
</dbReference>
<keyword evidence="5" id="KW-0539">Nucleus</keyword>
<evidence type="ECO:0008006" key="11">
    <source>
        <dbReference type="Google" id="ProtNLM"/>
    </source>
</evidence>
<sequence>MLLKRKRSLDPGSERGIKLVRESLEAGVSDGKDLNRRRSLESASKADIETFINGIRKPSVDSGLPVSFDEFEASKFVAKENLVRDSQQTALSIEDFKARLATFDMRRWSRKPDCIASFHCARFGWKLCEKGDALICVTCKQLIPVSGDGNAFAASSSGLKCGTQLRQAIEGNCHANSCPWKKYFSPVTILCLPQGFDMFYFLREGVASFQRTFTLPTLHSHYGHIMDNLDLTWMECIAGLKTLGVNIKSEDSENEKILHQQTRLICFLVLSGWSMKATNVEDGIGCYLCLREIPLWLCKSTADANSVCSLSTPVGSLKLGGRKYCSELDPINNHWWWCPWRRFLEFSDAATIVSSNVRKDLKDADFFEQRFEDSLCLKPHADKEDYLRLKVLIEQECSQAASISEVKVISPQVVSTVGSIMDAFLSPSRCSTLTSLADESLLLPCDFSMKSEGTEAKPVQFKSNSNSMQE</sequence>
<evidence type="ECO:0000313" key="9">
    <source>
        <dbReference type="EMBL" id="CAG7825680.1"/>
    </source>
</evidence>
<dbReference type="OrthoDB" id="614844at2759"/>
<dbReference type="GO" id="GO:0005634">
    <property type="term" value="C:nucleus"/>
    <property type="evidence" value="ECO:0007669"/>
    <property type="project" value="UniProtKB-SubCell"/>
</dbReference>
<keyword evidence="3" id="KW-0863">Zinc-finger</keyword>
<keyword evidence="2" id="KW-0479">Metal-binding</keyword>